<gene>
    <name evidence="3" type="ORF">Rumeso_03946</name>
</gene>
<evidence type="ECO:0000313" key="4">
    <source>
        <dbReference type="Proteomes" id="UP000019666"/>
    </source>
</evidence>
<evidence type="ECO:0000313" key="3">
    <source>
        <dbReference type="EMBL" id="EYD74650.1"/>
    </source>
</evidence>
<dbReference type="PATRIC" id="fig|442562.3.peg.3893"/>
<dbReference type="Pfam" id="PF02639">
    <property type="entry name" value="DUF188"/>
    <property type="match status" value="1"/>
</dbReference>
<evidence type="ECO:0000256" key="2">
    <source>
        <dbReference type="HAMAP-Rule" id="MF_00489"/>
    </source>
</evidence>
<dbReference type="RefSeq" id="WP_037282437.1">
    <property type="nucleotide sequence ID" value="NZ_KK088604.1"/>
</dbReference>
<evidence type="ECO:0000256" key="1">
    <source>
        <dbReference type="ARBA" id="ARBA00008522"/>
    </source>
</evidence>
<dbReference type="STRING" id="442562.Rumeso_03946"/>
<dbReference type="AlphaFoldDB" id="A0A017HK00"/>
<dbReference type="HAMAP" id="MF_00489">
    <property type="entry name" value="UPF0178"/>
    <property type="match status" value="1"/>
</dbReference>
<dbReference type="Proteomes" id="UP000019666">
    <property type="component" value="Unassembled WGS sequence"/>
</dbReference>
<dbReference type="EMBL" id="AOSK01000111">
    <property type="protein sequence ID" value="EYD74650.1"/>
    <property type="molecule type" value="Genomic_DNA"/>
</dbReference>
<dbReference type="InterPro" id="IPR003791">
    <property type="entry name" value="UPF0178"/>
</dbReference>
<comment type="caution">
    <text evidence="3">The sequence shown here is derived from an EMBL/GenBank/DDBJ whole genome shotgun (WGS) entry which is preliminary data.</text>
</comment>
<proteinExistence type="inferred from homology"/>
<accession>A0A017HK00</accession>
<dbReference type="OrthoDB" id="9798918at2"/>
<sequence>MATLFVDADACPVKAEALRVGLRHGAKVVMVSNGGIRPSAYPGAEVVVVPEGADIADKWIAERVQPGDVTVTSDLPLAARVIEAGGAVVKPNGEGLTARNIGPALAARDLAADLRAADPFRQGGGRAFSNADRSRFLDALDRVLRAR</sequence>
<protein>
    <recommendedName>
        <fullName evidence="2">UPF0178 protein Rumeso_03946</fullName>
    </recommendedName>
</protein>
<comment type="similarity">
    <text evidence="1 2">Belongs to the UPF0178 family.</text>
</comment>
<dbReference type="PANTHER" id="PTHR35146">
    <property type="entry name" value="UPF0178 PROTEIN YAII"/>
    <property type="match status" value="1"/>
</dbReference>
<keyword evidence="4" id="KW-1185">Reference proteome</keyword>
<dbReference type="PANTHER" id="PTHR35146:SF1">
    <property type="entry name" value="UPF0178 PROTEIN YAII"/>
    <property type="match status" value="1"/>
</dbReference>
<reference evidence="3 4" key="1">
    <citation type="submission" date="2013-02" db="EMBL/GenBank/DDBJ databases">
        <authorList>
            <person name="Fiebig A."/>
            <person name="Goeker M."/>
            <person name="Klenk H.-P.P."/>
        </authorList>
    </citation>
    <scope>NUCLEOTIDE SEQUENCE [LARGE SCALE GENOMIC DNA]</scope>
    <source>
        <strain evidence="3 4">DSM 19309</strain>
    </source>
</reference>
<name>A0A017HK00_9RHOB</name>
<dbReference type="HOGENOM" id="CLU_106619_2_1_5"/>
<organism evidence="3 4">
    <name type="scientific">Rubellimicrobium mesophilum DSM 19309</name>
    <dbReference type="NCBI Taxonomy" id="442562"/>
    <lineage>
        <taxon>Bacteria</taxon>
        <taxon>Pseudomonadati</taxon>
        <taxon>Pseudomonadota</taxon>
        <taxon>Alphaproteobacteria</taxon>
        <taxon>Rhodobacterales</taxon>
        <taxon>Roseobacteraceae</taxon>
        <taxon>Rubellimicrobium</taxon>
    </lineage>
</organism>